<evidence type="ECO:0008006" key="3">
    <source>
        <dbReference type="Google" id="ProtNLM"/>
    </source>
</evidence>
<accession>A0ABP0KZA2</accession>
<comment type="caution">
    <text evidence="1">The sequence shown here is derived from an EMBL/GenBank/DDBJ whole genome shotgun (WGS) entry which is preliminary data.</text>
</comment>
<feature type="non-terminal residue" evidence="1">
    <location>
        <position position="1"/>
    </location>
</feature>
<sequence length="226" mass="24300">FHSKSAASIENHVLSQTQQIRPLEEDLGIEPSCRDRAASVRRARTPTAFRTLAAEALLAVCGLLLGADADPSLRSFLEVRGLYAAIHMGIDILRGCSSPYGTIGNVSHLAGFVGGFCYILLVLPEIGGRPAPTLPCLRRGPSAWREERCLAFFSPEYSLSVLEAQRYAGLVLITGVALALLNAFVCQQQAHASADGYSIFVKARDTAFDQAVARTGGRGVPQRQPF</sequence>
<name>A0ABP0KZA2_9DINO</name>
<evidence type="ECO:0000313" key="2">
    <source>
        <dbReference type="Proteomes" id="UP001642484"/>
    </source>
</evidence>
<protein>
    <recommendedName>
        <fullName evidence="3">Rhomboid-like protein</fullName>
    </recommendedName>
</protein>
<dbReference type="EMBL" id="CAXAMN010010491">
    <property type="protein sequence ID" value="CAK9031896.1"/>
    <property type="molecule type" value="Genomic_DNA"/>
</dbReference>
<proteinExistence type="predicted"/>
<keyword evidence="2" id="KW-1185">Reference proteome</keyword>
<gene>
    <name evidence="1" type="ORF">CCMP2556_LOCUS18469</name>
</gene>
<organism evidence="1 2">
    <name type="scientific">Durusdinium trenchii</name>
    <dbReference type="NCBI Taxonomy" id="1381693"/>
    <lineage>
        <taxon>Eukaryota</taxon>
        <taxon>Sar</taxon>
        <taxon>Alveolata</taxon>
        <taxon>Dinophyceae</taxon>
        <taxon>Suessiales</taxon>
        <taxon>Symbiodiniaceae</taxon>
        <taxon>Durusdinium</taxon>
    </lineage>
</organism>
<dbReference type="Proteomes" id="UP001642484">
    <property type="component" value="Unassembled WGS sequence"/>
</dbReference>
<reference evidence="1 2" key="1">
    <citation type="submission" date="2024-02" db="EMBL/GenBank/DDBJ databases">
        <authorList>
            <person name="Chen Y."/>
            <person name="Shah S."/>
            <person name="Dougan E. K."/>
            <person name="Thang M."/>
            <person name="Chan C."/>
        </authorList>
    </citation>
    <scope>NUCLEOTIDE SEQUENCE [LARGE SCALE GENOMIC DNA]</scope>
</reference>
<evidence type="ECO:0000313" key="1">
    <source>
        <dbReference type="EMBL" id="CAK9031896.1"/>
    </source>
</evidence>